<dbReference type="AlphaFoldDB" id="A0A7K3UPG5"/>
<keyword evidence="3" id="KW-0378">Hydrolase</keyword>
<sequence length="132" mass="14545">YAARPGNYLGFLSSFDYLQRVAGSMRERHPQVPIWTQEPRMDERARDAFLARFATGGAGVGFAVLGGAFSEGIDLVGERLIGAFIATLGLPQMNDVNEQMRRTFDAQFGNGYDYAYLFPGMQKVVQAAGRVI</sequence>
<dbReference type="GO" id="GO:0006139">
    <property type="term" value="P:nucleobase-containing compound metabolic process"/>
    <property type="evidence" value="ECO:0007669"/>
    <property type="project" value="InterPro"/>
</dbReference>
<dbReference type="GO" id="GO:0003676">
    <property type="term" value="F:nucleic acid binding"/>
    <property type="evidence" value="ECO:0007669"/>
    <property type="project" value="InterPro"/>
</dbReference>
<evidence type="ECO:0000259" key="2">
    <source>
        <dbReference type="SMART" id="SM00491"/>
    </source>
</evidence>
<dbReference type="SMART" id="SM00491">
    <property type="entry name" value="HELICc2"/>
    <property type="match status" value="1"/>
</dbReference>
<dbReference type="InterPro" id="IPR006555">
    <property type="entry name" value="ATP-dep_Helicase_C"/>
</dbReference>
<keyword evidence="3" id="KW-0067">ATP-binding</keyword>
<feature type="non-terminal residue" evidence="3">
    <location>
        <position position="1"/>
    </location>
</feature>
<gene>
    <name evidence="3" type="ORF">GR197_31720</name>
</gene>
<dbReference type="Gene3D" id="3.40.50.300">
    <property type="entry name" value="P-loop containing nucleotide triphosphate hydrolases"/>
    <property type="match status" value="1"/>
</dbReference>
<proteinExistence type="inferred from homology"/>
<dbReference type="PANTHER" id="PTHR11472">
    <property type="entry name" value="DNA REPAIR DEAD HELICASE RAD3/XP-D SUBFAMILY MEMBER"/>
    <property type="match status" value="1"/>
</dbReference>
<accession>A0A7K3UPG5</accession>
<dbReference type="EMBL" id="WUFT01000130">
    <property type="protein sequence ID" value="NEJ75029.1"/>
    <property type="molecule type" value="Genomic_DNA"/>
</dbReference>
<dbReference type="PANTHER" id="PTHR11472:SF34">
    <property type="entry name" value="REGULATOR OF TELOMERE ELONGATION HELICASE 1"/>
    <property type="match status" value="1"/>
</dbReference>
<organism evidence="3 4">
    <name type="scientific">Rhizobium phaseoli</name>
    <dbReference type="NCBI Taxonomy" id="396"/>
    <lineage>
        <taxon>Bacteria</taxon>
        <taxon>Pseudomonadati</taxon>
        <taxon>Pseudomonadota</taxon>
        <taxon>Alphaproteobacteria</taxon>
        <taxon>Hyphomicrobiales</taxon>
        <taxon>Rhizobiaceae</taxon>
        <taxon>Rhizobium/Agrobacterium group</taxon>
        <taxon>Rhizobium</taxon>
    </lineage>
</organism>
<keyword evidence="3" id="KW-0347">Helicase</keyword>
<dbReference type="GO" id="GO:0016818">
    <property type="term" value="F:hydrolase activity, acting on acid anhydrides, in phosphorus-containing anhydrides"/>
    <property type="evidence" value="ECO:0007669"/>
    <property type="project" value="InterPro"/>
</dbReference>
<dbReference type="GO" id="GO:0003678">
    <property type="term" value="F:DNA helicase activity"/>
    <property type="evidence" value="ECO:0007669"/>
    <property type="project" value="TreeGrafter"/>
</dbReference>
<evidence type="ECO:0000313" key="4">
    <source>
        <dbReference type="Proteomes" id="UP000471753"/>
    </source>
</evidence>
<evidence type="ECO:0000313" key="3">
    <source>
        <dbReference type="EMBL" id="NEJ75029.1"/>
    </source>
</evidence>
<dbReference type="Pfam" id="PF13307">
    <property type="entry name" value="Helicase_C_2"/>
    <property type="match status" value="1"/>
</dbReference>
<feature type="domain" description="ATP-dependent helicase C-terminal" evidence="2">
    <location>
        <begin position="15"/>
        <end position="132"/>
    </location>
</feature>
<reference evidence="3 4" key="1">
    <citation type="submission" date="2019-12" db="EMBL/GenBank/DDBJ databases">
        <title>Rhizobium genotypes associated with high levels of biological nitrogen fixation by grain legumes in a temperate-maritime cropping system.</title>
        <authorList>
            <person name="Maluk M."/>
            <person name="Francesc Ferrando Molina F."/>
            <person name="Lopez Del Egido L."/>
            <person name="Lafos M."/>
            <person name="Langarica-Fuentes A."/>
            <person name="Gebre Yohannes G."/>
            <person name="Young M.W."/>
            <person name="Martin P."/>
            <person name="Gantlett R."/>
            <person name="Kenicer G."/>
            <person name="Hawes C."/>
            <person name="Begg G.S."/>
            <person name="Quilliam R.S."/>
            <person name="Squire G.R."/>
            <person name="Poole P.S."/>
            <person name="Young P.W."/>
            <person name="Iannetta P.M."/>
            <person name="James E.K."/>
        </authorList>
    </citation>
    <scope>NUCLEOTIDE SEQUENCE [LARGE SCALE GENOMIC DNA]</scope>
    <source>
        <strain evidence="3 4">JHI366</strain>
    </source>
</reference>
<dbReference type="RefSeq" id="WP_210255059.1">
    <property type="nucleotide sequence ID" value="NZ_WUFT01000130.1"/>
</dbReference>
<dbReference type="GO" id="GO:0005524">
    <property type="term" value="F:ATP binding"/>
    <property type="evidence" value="ECO:0007669"/>
    <property type="project" value="InterPro"/>
</dbReference>
<evidence type="ECO:0000256" key="1">
    <source>
        <dbReference type="ARBA" id="ARBA00038058"/>
    </source>
</evidence>
<protein>
    <submittedName>
        <fullName evidence="3">ATP-dependent DNA helicase</fullName>
    </submittedName>
</protein>
<comment type="similarity">
    <text evidence="1">Belongs to the helicase family. DinG subfamily.</text>
</comment>
<dbReference type="Proteomes" id="UP000471753">
    <property type="component" value="Unassembled WGS sequence"/>
</dbReference>
<feature type="non-terminal residue" evidence="3">
    <location>
        <position position="132"/>
    </location>
</feature>
<dbReference type="InterPro" id="IPR027417">
    <property type="entry name" value="P-loop_NTPase"/>
</dbReference>
<dbReference type="InterPro" id="IPR045028">
    <property type="entry name" value="DinG/Rad3-like"/>
</dbReference>
<comment type="caution">
    <text evidence="3">The sequence shown here is derived from an EMBL/GenBank/DDBJ whole genome shotgun (WGS) entry which is preliminary data.</text>
</comment>
<keyword evidence="3" id="KW-0547">Nucleotide-binding</keyword>
<name>A0A7K3UPG5_9HYPH</name>